<organism evidence="1 2">
    <name type="scientific">Mucilaginibacter jinjuensis</name>
    <dbReference type="NCBI Taxonomy" id="1176721"/>
    <lineage>
        <taxon>Bacteria</taxon>
        <taxon>Pseudomonadati</taxon>
        <taxon>Bacteroidota</taxon>
        <taxon>Sphingobacteriia</taxon>
        <taxon>Sphingobacteriales</taxon>
        <taxon>Sphingobacteriaceae</taxon>
        <taxon>Mucilaginibacter</taxon>
    </lineage>
</organism>
<gene>
    <name evidence="1" type="ORF">PQO05_09400</name>
</gene>
<dbReference type="Proteomes" id="UP001216139">
    <property type="component" value="Chromosome"/>
</dbReference>
<dbReference type="RefSeq" id="WP_273632470.1">
    <property type="nucleotide sequence ID" value="NZ_CP117167.1"/>
</dbReference>
<accession>A0ABY7TD34</accession>
<dbReference type="CDD" id="cd07067">
    <property type="entry name" value="HP_PGM_like"/>
    <property type="match status" value="1"/>
</dbReference>
<name>A0ABY7TD34_9SPHI</name>
<evidence type="ECO:0000313" key="2">
    <source>
        <dbReference type="Proteomes" id="UP001216139"/>
    </source>
</evidence>
<dbReference type="SUPFAM" id="SSF53254">
    <property type="entry name" value="Phosphoglycerate mutase-like"/>
    <property type="match status" value="1"/>
</dbReference>
<keyword evidence="2" id="KW-1185">Reference proteome</keyword>
<evidence type="ECO:0000313" key="1">
    <source>
        <dbReference type="EMBL" id="WCT14149.1"/>
    </source>
</evidence>
<dbReference type="Gene3D" id="3.40.50.1240">
    <property type="entry name" value="Phosphoglycerate mutase-like"/>
    <property type="match status" value="1"/>
</dbReference>
<dbReference type="PANTHER" id="PTHR47623:SF1">
    <property type="entry name" value="OS09G0287300 PROTEIN"/>
    <property type="match status" value="1"/>
</dbReference>
<dbReference type="InterPro" id="IPR013078">
    <property type="entry name" value="His_Pase_superF_clade-1"/>
</dbReference>
<dbReference type="PANTHER" id="PTHR47623">
    <property type="entry name" value="OS09G0287300 PROTEIN"/>
    <property type="match status" value="1"/>
</dbReference>
<protein>
    <submittedName>
        <fullName evidence="1">Histidine phosphatase family protein</fullName>
    </submittedName>
</protein>
<dbReference type="EMBL" id="CP117167">
    <property type="protein sequence ID" value="WCT14149.1"/>
    <property type="molecule type" value="Genomic_DNA"/>
</dbReference>
<dbReference type="Pfam" id="PF00300">
    <property type="entry name" value="His_Phos_1"/>
    <property type="match status" value="1"/>
</dbReference>
<sequence>MKKLLLIRHAKASHETDTGDFARPLKHSGEKDALELAKRLKAADLIPQHVSSSPALRAKTTAGIVTAYLGLPEATYNEAIYEAYDPTLLKIINALPDEFDFIALAGHNPGFSSITTYLTGKYCNMPTCGAVLINFEIDSWKEASSGTGDISWVSEPD</sequence>
<reference evidence="1 2" key="1">
    <citation type="submission" date="2023-02" db="EMBL/GenBank/DDBJ databases">
        <title>Genome sequence of Mucilaginibacter jinjuensis strain KACC 16571.</title>
        <authorList>
            <person name="Kim S."/>
            <person name="Heo J."/>
            <person name="Kwon S.-W."/>
        </authorList>
    </citation>
    <scope>NUCLEOTIDE SEQUENCE [LARGE SCALE GENOMIC DNA]</scope>
    <source>
        <strain evidence="1 2">KACC 16571</strain>
    </source>
</reference>
<dbReference type="InterPro" id="IPR029033">
    <property type="entry name" value="His_PPase_superfam"/>
</dbReference>
<proteinExistence type="predicted"/>